<comment type="caution">
    <text evidence="2">The sequence shown here is derived from an EMBL/GenBank/DDBJ whole genome shotgun (WGS) entry which is preliminary data.</text>
</comment>
<gene>
    <name evidence="2" type="ORF">J437_LFUL003256</name>
</gene>
<accession>A0A8K0JU01</accession>
<protein>
    <submittedName>
        <fullName evidence="2">Uncharacterized protein</fullName>
    </submittedName>
</protein>
<dbReference type="Proteomes" id="UP000792457">
    <property type="component" value="Unassembled WGS sequence"/>
</dbReference>
<feature type="compositionally biased region" description="Basic and acidic residues" evidence="1">
    <location>
        <begin position="73"/>
        <end position="83"/>
    </location>
</feature>
<evidence type="ECO:0000313" key="3">
    <source>
        <dbReference type="Proteomes" id="UP000792457"/>
    </source>
</evidence>
<keyword evidence="3" id="KW-1185">Reference proteome</keyword>
<sequence length="91" mass="10321">MCAHMLEAGSAENGKESCPWLVGSPDKSWTCWNVQDHRMSGFLENTKCFKQSEYGAGDTVAGKLFLWNLSPRDTTKRGEDRPFTNRQLSNY</sequence>
<dbReference type="EMBL" id="KZ308115">
    <property type="protein sequence ID" value="KAG8221880.1"/>
    <property type="molecule type" value="Genomic_DNA"/>
</dbReference>
<reference evidence="2" key="2">
    <citation type="submission" date="2017-10" db="EMBL/GenBank/DDBJ databases">
        <title>Ladona fulva Genome sequencing and assembly.</title>
        <authorList>
            <person name="Murali S."/>
            <person name="Richards S."/>
            <person name="Bandaranaike D."/>
            <person name="Bellair M."/>
            <person name="Blankenburg K."/>
            <person name="Chao H."/>
            <person name="Dinh H."/>
            <person name="Doddapaneni H."/>
            <person name="Dugan-Rocha S."/>
            <person name="Elkadiri S."/>
            <person name="Gnanaolivu R."/>
            <person name="Hernandez B."/>
            <person name="Skinner E."/>
            <person name="Javaid M."/>
            <person name="Lee S."/>
            <person name="Li M."/>
            <person name="Ming W."/>
            <person name="Munidasa M."/>
            <person name="Muniz J."/>
            <person name="Nguyen L."/>
            <person name="Hughes D."/>
            <person name="Osuji N."/>
            <person name="Pu L.-L."/>
            <person name="Puazo M."/>
            <person name="Qu C."/>
            <person name="Quiroz J."/>
            <person name="Raj R."/>
            <person name="Weissenberger G."/>
            <person name="Xin Y."/>
            <person name="Zou X."/>
            <person name="Han Y."/>
            <person name="Worley K."/>
            <person name="Muzny D."/>
            <person name="Gibbs R."/>
        </authorList>
    </citation>
    <scope>NUCLEOTIDE SEQUENCE</scope>
    <source>
        <strain evidence="2">Sampled in the wild</strain>
    </source>
</reference>
<proteinExistence type="predicted"/>
<evidence type="ECO:0000256" key="1">
    <source>
        <dbReference type="SAM" id="MobiDB-lite"/>
    </source>
</evidence>
<name>A0A8K0JU01_LADFU</name>
<feature type="region of interest" description="Disordered" evidence="1">
    <location>
        <begin position="72"/>
        <end position="91"/>
    </location>
</feature>
<reference evidence="2" key="1">
    <citation type="submission" date="2013-04" db="EMBL/GenBank/DDBJ databases">
        <authorList>
            <person name="Qu J."/>
            <person name="Murali S.C."/>
            <person name="Bandaranaike D."/>
            <person name="Bellair M."/>
            <person name="Blankenburg K."/>
            <person name="Chao H."/>
            <person name="Dinh H."/>
            <person name="Doddapaneni H."/>
            <person name="Downs B."/>
            <person name="Dugan-Rocha S."/>
            <person name="Elkadiri S."/>
            <person name="Gnanaolivu R.D."/>
            <person name="Hernandez B."/>
            <person name="Javaid M."/>
            <person name="Jayaseelan J.C."/>
            <person name="Lee S."/>
            <person name="Li M."/>
            <person name="Ming W."/>
            <person name="Munidasa M."/>
            <person name="Muniz J."/>
            <person name="Nguyen L."/>
            <person name="Ongeri F."/>
            <person name="Osuji N."/>
            <person name="Pu L.-L."/>
            <person name="Puazo M."/>
            <person name="Qu C."/>
            <person name="Quiroz J."/>
            <person name="Raj R."/>
            <person name="Weissenberger G."/>
            <person name="Xin Y."/>
            <person name="Zou X."/>
            <person name="Han Y."/>
            <person name="Richards S."/>
            <person name="Worley K."/>
            <person name="Muzny D."/>
            <person name="Gibbs R."/>
        </authorList>
    </citation>
    <scope>NUCLEOTIDE SEQUENCE</scope>
    <source>
        <strain evidence="2">Sampled in the wild</strain>
    </source>
</reference>
<dbReference type="AlphaFoldDB" id="A0A8K0JU01"/>
<evidence type="ECO:0000313" key="2">
    <source>
        <dbReference type="EMBL" id="KAG8221880.1"/>
    </source>
</evidence>
<organism evidence="2 3">
    <name type="scientific">Ladona fulva</name>
    <name type="common">Scarce chaser dragonfly</name>
    <name type="synonym">Libellula fulva</name>
    <dbReference type="NCBI Taxonomy" id="123851"/>
    <lineage>
        <taxon>Eukaryota</taxon>
        <taxon>Metazoa</taxon>
        <taxon>Ecdysozoa</taxon>
        <taxon>Arthropoda</taxon>
        <taxon>Hexapoda</taxon>
        <taxon>Insecta</taxon>
        <taxon>Pterygota</taxon>
        <taxon>Palaeoptera</taxon>
        <taxon>Odonata</taxon>
        <taxon>Epiprocta</taxon>
        <taxon>Anisoptera</taxon>
        <taxon>Libelluloidea</taxon>
        <taxon>Libellulidae</taxon>
        <taxon>Ladona</taxon>
    </lineage>
</organism>